<proteinExistence type="predicted"/>
<accession>A0AAU8MTY2</accession>
<reference evidence="2" key="1">
    <citation type="submission" date="2024-06" db="EMBL/GenBank/DDBJ databases">
        <authorList>
            <person name="Li S."/>
        </authorList>
    </citation>
    <scope>NUCLEOTIDE SEQUENCE</scope>
    <source>
        <strain evidence="2">SR10</strain>
    </source>
</reference>
<dbReference type="Pfam" id="PF20567">
    <property type="entry name" value="DUF6776"/>
    <property type="match status" value="1"/>
</dbReference>
<dbReference type="RefSeq" id="WP_363798915.1">
    <property type="nucleotide sequence ID" value="NZ_CP159925.1"/>
</dbReference>
<dbReference type="InterPro" id="IPR046703">
    <property type="entry name" value="DUF6776"/>
</dbReference>
<name>A0AAU8MTY2_9GAMM</name>
<evidence type="ECO:0000313" key="2">
    <source>
        <dbReference type="EMBL" id="XCO75745.1"/>
    </source>
</evidence>
<organism evidence="2">
    <name type="scientific">Lysobacter firmicutimachus</name>
    <dbReference type="NCBI Taxonomy" id="1792846"/>
    <lineage>
        <taxon>Bacteria</taxon>
        <taxon>Pseudomonadati</taxon>
        <taxon>Pseudomonadota</taxon>
        <taxon>Gammaproteobacteria</taxon>
        <taxon>Lysobacterales</taxon>
        <taxon>Lysobacteraceae</taxon>
        <taxon>Lysobacter</taxon>
    </lineage>
</organism>
<gene>
    <name evidence="2" type="ORF">ABU614_02845</name>
</gene>
<feature type="compositionally biased region" description="Pro residues" evidence="1">
    <location>
        <begin position="9"/>
        <end position="24"/>
    </location>
</feature>
<evidence type="ECO:0000256" key="1">
    <source>
        <dbReference type="SAM" id="MobiDB-lite"/>
    </source>
</evidence>
<dbReference type="EMBL" id="CP159925">
    <property type="protein sequence ID" value="XCO75745.1"/>
    <property type="molecule type" value="Genomic_DNA"/>
</dbReference>
<protein>
    <submittedName>
        <fullName evidence="2">DUF6776 family protein</fullName>
    </submittedName>
</protein>
<dbReference type="AlphaFoldDB" id="A0AAU8MTY2"/>
<sequence length="272" mass="28847">MSETTSPATPSPAGSPPNADPNPVAPAAQAQRHPWRIPAAIALTAALAFGAWGLWRSIGEPADEIASVPPGAEVLTPRQMRAELEQLRQRVTTLGRSDEISRQANRDLQSALAERDEELAGLRADVAFYERLVGATGQRRGLTVHALKMQAQENAPSAWHFTTTLTQNLNRGAVSAGRLSLALEGTRDGKLEKLAWTDLRQQPAAPGVAYSFKYFQQVEGDVFVPAGLVPVRVTVRLTPQSGAPVEQSFTWAEATREAAAGTAASPAAGTGG</sequence>
<feature type="region of interest" description="Disordered" evidence="1">
    <location>
        <begin position="1"/>
        <end position="31"/>
    </location>
</feature>